<dbReference type="AlphaFoldDB" id="A0A1V1P4S5"/>
<accession>A0A1V1P4S5</accession>
<dbReference type="NCBIfam" id="NF047398">
    <property type="entry name" value="AAA_KGGVGR"/>
    <property type="match status" value="1"/>
</dbReference>
<organism evidence="2 3">
    <name type="scientific">Candidatus Magnetoglobus multicellularis str. Araruama</name>
    <dbReference type="NCBI Taxonomy" id="890399"/>
    <lineage>
        <taxon>Bacteria</taxon>
        <taxon>Pseudomonadati</taxon>
        <taxon>Thermodesulfobacteriota</taxon>
        <taxon>Desulfobacteria</taxon>
        <taxon>Desulfobacterales</taxon>
        <taxon>Desulfobacteraceae</taxon>
        <taxon>Candidatus Magnetoglobus</taxon>
    </lineage>
</organism>
<sequence length="217" mass="24757">MATSCQFVTFYSYKGGVGRTLALANVAWAAALDGKKVVIIDFDLEAPGISSILPFQETMRQFYDDCNQARKNGGLFELILYYQRHQIVPAIPKYFSCHTIKHERFKDNGCITIIPAGKEDKNYRKKLQSFNWAEFYENKKMNGRNFFLKFRDTIINQFDQPDLVCIDSRTGLTDIGGICTILLPDILVVLTGMNTQNLTGTKVIIDSIKKHSEHRKK</sequence>
<dbReference type="PANTHER" id="PTHR13696">
    <property type="entry name" value="P-LOOP CONTAINING NUCLEOSIDE TRIPHOSPHATE HYDROLASE"/>
    <property type="match status" value="1"/>
</dbReference>
<reference evidence="3" key="1">
    <citation type="submission" date="2012-11" db="EMBL/GenBank/DDBJ databases">
        <authorList>
            <person name="Lucero-Rivera Y.E."/>
            <person name="Tovar-Ramirez D."/>
        </authorList>
    </citation>
    <scope>NUCLEOTIDE SEQUENCE [LARGE SCALE GENOMIC DNA]</scope>
    <source>
        <strain evidence="3">Araruama</strain>
    </source>
</reference>
<dbReference type="Gene3D" id="3.40.50.300">
    <property type="entry name" value="P-loop containing nucleotide triphosphate hydrolases"/>
    <property type="match status" value="1"/>
</dbReference>
<proteinExistence type="predicted"/>
<dbReference type="Pfam" id="PF01656">
    <property type="entry name" value="CbiA"/>
    <property type="match status" value="1"/>
</dbReference>
<evidence type="ECO:0000259" key="1">
    <source>
        <dbReference type="Pfam" id="PF01656"/>
    </source>
</evidence>
<gene>
    <name evidence="2" type="ORF">OMM_03742</name>
</gene>
<evidence type="ECO:0000313" key="2">
    <source>
        <dbReference type="EMBL" id="ETR69725.1"/>
    </source>
</evidence>
<evidence type="ECO:0000313" key="3">
    <source>
        <dbReference type="Proteomes" id="UP000189670"/>
    </source>
</evidence>
<name>A0A1V1P4S5_9BACT</name>
<feature type="domain" description="CobQ/CobB/MinD/ParA nucleotide binding" evidence="1">
    <location>
        <begin position="9"/>
        <end position="124"/>
    </location>
</feature>
<protein>
    <recommendedName>
        <fullName evidence="1">CobQ/CobB/MinD/ParA nucleotide binding domain-containing protein</fullName>
    </recommendedName>
</protein>
<comment type="caution">
    <text evidence="2">The sequence shown here is derived from an EMBL/GenBank/DDBJ whole genome shotgun (WGS) entry which is preliminary data.</text>
</comment>
<dbReference type="InterPro" id="IPR027417">
    <property type="entry name" value="P-loop_NTPase"/>
</dbReference>
<dbReference type="InterPro" id="IPR050678">
    <property type="entry name" value="DNA_Partitioning_ATPase"/>
</dbReference>
<dbReference type="EMBL" id="ATBP01000575">
    <property type="protein sequence ID" value="ETR69725.1"/>
    <property type="molecule type" value="Genomic_DNA"/>
</dbReference>
<dbReference type="SUPFAM" id="SSF52540">
    <property type="entry name" value="P-loop containing nucleoside triphosphate hydrolases"/>
    <property type="match status" value="1"/>
</dbReference>
<dbReference type="InterPro" id="IPR002586">
    <property type="entry name" value="CobQ/CobB/MinD/ParA_Nub-bd_dom"/>
</dbReference>
<dbReference type="PANTHER" id="PTHR13696:SF52">
    <property type="entry name" value="PARA FAMILY PROTEIN CT_582"/>
    <property type="match status" value="1"/>
</dbReference>
<dbReference type="Proteomes" id="UP000189670">
    <property type="component" value="Unassembled WGS sequence"/>
</dbReference>